<dbReference type="SUPFAM" id="SSF56935">
    <property type="entry name" value="Porins"/>
    <property type="match status" value="1"/>
</dbReference>
<dbReference type="PANTHER" id="PTHR30069">
    <property type="entry name" value="TONB-DEPENDENT OUTER MEMBRANE RECEPTOR"/>
    <property type="match status" value="1"/>
</dbReference>
<dbReference type="InterPro" id="IPR010105">
    <property type="entry name" value="TonB_sidphr_rcpt"/>
</dbReference>
<gene>
    <name evidence="20" type="ORF">FOZ76_07125</name>
</gene>
<evidence type="ECO:0000256" key="8">
    <source>
        <dbReference type="ARBA" id="ARBA00023004"/>
    </source>
</evidence>
<keyword evidence="8" id="KW-0408">Iron</keyword>
<dbReference type="PROSITE" id="PS52016">
    <property type="entry name" value="TONB_DEPENDENT_REC_3"/>
    <property type="match status" value="1"/>
</dbReference>
<dbReference type="Proteomes" id="UP000318405">
    <property type="component" value="Unassembled WGS sequence"/>
</dbReference>
<evidence type="ECO:0000256" key="9">
    <source>
        <dbReference type="ARBA" id="ARBA00023065"/>
    </source>
</evidence>
<keyword evidence="5" id="KW-0410">Iron transport</keyword>
<protein>
    <submittedName>
        <fullName evidence="20">TonB-dependent siderophore receptor</fullName>
    </submittedName>
</protein>
<dbReference type="CDD" id="cd01347">
    <property type="entry name" value="ligand_gated_channel"/>
    <property type="match status" value="1"/>
</dbReference>
<dbReference type="NCBIfam" id="NF010048">
    <property type="entry name" value="PRK13524.1"/>
    <property type="match status" value="1"/>
</dbReference>
<evidence type="ECO:0000256" key="14">
    <source>
        <dbReference type="PROSITE-ProRule" id="PRU01360"/>
    </source>
</evidence>
<sequence length="732" mass="78855">MAVLSACAVWPMAGAAQTSATAPVTTLEEVRVLGTAEEELKQAPGVSVITEDDLQKRPPANDLAELIRTMPGVNLTGNSASGAYGNNRQIDLRGMGPENTLILIDGKPVASRDSVRMGRNGERNTRGDSNWVPVEAIERIEVVRGPAAARYGSGAAGGVVNIITKRPSDKLSGSVTLYGLEPEHSEEGGTRRASFNLAGPISEQLSFRLYGNVAKTEADSPELNALASGIPATDEAIPPAGREGVKNRDINGLLRWDLAPGHVVEFEGGYSRQGNIYAGDRLFTSSSDVLSELANEGAETNTMYRRTGSITHRGDYGDGRTSRVTAYYEGTTNSRMNEGLAGGGEGTISNPDNRSTSKLDNYLINGEYNTPWRIGSLSQIVTVGGEFRRQRLDDEYSTRGGAGISGDPSAISAVNSSALFIEDNIEATQDLIITPGLRMDHHQKFGVNWSPSLNASYYVTPTITLKGGIARAFKAPNLYQINPNYMYTTRGNGCPFGPDGNRVEGPCNIFGNADLDPEISVNKEIGIAYDEAGWGAGVTYFRNDYKNKIVADMGDQAIPDYVDGRRSFQWVNSGAAVIQGFEGNLNVPLLGESGRTLMLTNNFTYMVENKSKSTGQPLSVIPRYTINSALAWQVNERFDVLATATFYGKQRPRTYNLANNAEITGDGLNVRGSYAVFGLSAGYRINERLHLRAGVNNIGDKRLFREDSGSAQGAATYNEPGRAYYATLTASF</sequence>
<dbReference type="InterPro" id="IPR000531">
    <property type="entry name" value="Beta-barrel_TonB"/>
</dbReference>
<dbReference type="NCBIfam" id="NF010051">
    <property type="entry name" value="PRK13528.1"/>
    <property type="match status" value="1"/>
</dbReference>
<keyword evidence="4 14" id="KW-1134">Transmembrane beta strand</keyword>
<dbReference type="Gene3D" id="2.170.130.10">
    <property type="entry name" value="TonB-dependent receptor, plug domain"/>
    <property type="match status" value="1"/>
</dbReference>
<dbReference type="InterPro" id="IPR058134">
    <property type="entry name" value="PirA/FepA/PfeA"/>
</dbReference>
<organism evidence="20 21">
    <name type="scientific">Verticiella sediminum</name>
    <dbReference type="NCBI Taxonomy" id="1247510"/>
    <lineage>
        <taxon>Bacteria</taxon>
        <taxon>Pseudomonadati</taxon>
        <taxon>Pseudomonadota</taxon>
        <taxon>Betaproteobacteria</taxon>
        <taxon>Burkholderiales</taxon>
        <taxon>Alcaligenaceae</taxon>
        <taxon>Verticiella</taxon>
    </lineage>
</organism>
<name>A0A556AVY6_9BURK</name>
<dbReference type="InterPro" id="IPR012910">
    <property type="entry name" value="Plug_dom"/>
</dbReference>
<comment type="similarity">
    <text evidence="2 14 16">Belongs to the TonB-dependent receptor family.</text>
</comment>
<evidence type="ECO:0000256" key="12">
    <source>
        <dbReference type="ARBA" id="ARBA00023170"/>
    </source>
</evidence>
<dbReference type="OrthoDB" id="183532at2"/>
<evidence type="ECO:0000313" key="21">
    <source>
        <dbReference type="Proteomes" id="UP000318405"/>
    </source>
</evidence>
<dbReference type="GO" id="GO:0044718">
    <property type="term" value="P:siderophore transmembrane transport"/>
    <property type="evidence" value="ECO:0007669"/>
    <property type="project" value="TreeGrafter"/>
</dbReference>
<feature type="domain" description="TonB-dependent receptor-like beta-barrel" evidence="18">
    <location>
        <begin position="286"/>
        <end position="698"/>
    </location>
</feature>
<dbReference type="Pfam" id="PF00593">
    <property type="entry name" value="TonB_dep_Rec_b-barrel"/>
    <property type="match status" value="1"/>
</dbReference>
<feature type="signal peptide" evidence="17">
    <location>
        <begin position="1"/>
        <end position="15"/>
    </location>
</feature>
<dbReference type="InterPro" id="IPR010917">
    <property type="entry name" value="TonB_rcpt_CS"/>
</dbReference>
<evidence type="ECO:0000256" key="13">
    <source>
        <dbReference type="ARBA" id="ARBA00023237"/>
    </source>
</evidence>
<keyword evidence="21" id="KW-1185">Reference proteome</keyword>
<dbReference type="GO" id="GO:0015344">
    <property type="term" value="F:siderophore uptake transmembrane transporter activity"/>
    <property type="evidence" value="ECO:0007669"/>
    <property type="project" value="TreeGrafter"/>
</dbReference>
<keyword evidence="13 14" id="KW-0998">Cell outer membrane</keyword>
<dbReference type="InterPro" id="IPR036942">
    <property type="entry name" value="Beta-barrel_TonB_sf"/>
</dbReference>
<dbReference type="Gene3D" id="2.40.170.20">
    <property type="entry name" value="TonB-dependent receptor, beta-barrel domain"/>
    <property type="match status" value="1"/>
</dbReference>
<evidence type="ECO:0000259" key="18">
    <source>
        <dbReference type="Pfam" id="PF00593"/>
    </source>
</evidence>
<evidence type="ECO:0000256" key="11">
    <source>
        <dbReference type="ARBA" id="ARBA00023136"/>
    </source>
</evidence>
<evidence type="ECO:0000313" key="20">
    <source>
        <dbReference type="EMBL" id="TSH97087.1"/>
    </source>
</evidence>
<dbReference type="InterPro" id="IPR039426">
    <property type="entry name" value="TonB-dep_rcpt-like"/>
</dbReference>
<feature type="chain" id="PRO_5021994267" evidence="17">
    <location>
        <begin position="16"/>
        <end position="732"/>
    </location>
</feature>
<reference evidence="20 21" key="1">
    <citation type="submission" date="2019-07" db="EMBL/GenBank/DDBJ databases">
        <title>Qingshengfaniella alkalisoli gen. nov., sp. nov., isolated from saline soil.</title>
        <authorList>
            <person name="Xu L."/>
            <person name="Huang X.-X."/>
            <person name="Sun J.-Q."/>
        </authorList>
    </citation>
    <scope>NUCLEOTIDE SEQUENCE [LARGE SCALE GENOMIC DNA]</scope>
    <source>
        <strain evidence="20 21">DSM 27279</strain>
    </source>
</reference>
<keyword evidence="10 16" id="KW-0798">TonB box</keyword>
<accession>A0A556AVY6</accession>
<comment type="subcellular location">
    <subcellularLocation>
        <location evidence="1 14">Cell outer membrane</location>
        <topology evidence="1 14">Multi-pass membrane protein</topology>
    </subcellularLocation>
</comment>
<feature type="domain" description="TonB-dependent receptor plug" evidence="19">
    <location>
        <begin position="45"/>
        <end position="159"/>
    </location>
</feature>
<dbReference type="Pfam" id="PF07715">
    <property type="entry name" value="Plug"/>
    <property type="match status" value="1"/>
</dbReference>
<dbReference type="GO" id="GO:0038023">
    <property type="term" value="F:signaling receptor activity"/>
    <property type="evidence" value="ECO:0007669"/>
    <property type="project" value="InterPro"/>
</dbReference>
<evidence type="ECO:0000256" key="1">
    <source>
        <dbReference type="ARBA" id="ARBA00004571"/>
    </source>
</evidence>
<dbReference type="PROSITE" id="PS01156">
    <property type="entry name" value="TONB_DEPENDENT_REC_2"/>
    <property type="match status" value="1"/>
</dbReference>
<dbReference type="InterPro" id="IPR037066">
    <property type="entry name" value="Plug_dom_sf"/>
</dbReference>
<evidence type="ECO:0000256" key="3">
    <source>
        <dbReference type="ARBA" id="ARBA00022448"/>
    </source>
</evidence>
<keyword evidence="11 14" id="KW-0472">Membrane</keyword>
<dbReference type="AlphaFoldDB" id="A0A556AVY6"/>
<evidence type="ECO:0000256" key="5">
    <source>
        <dbReference type="ARBA" id="ARBA00022496"/>
    </source>
</evidence>
<comment type="caution">
    <text evidence="20">The sequence shown here is derived from an EMBL/GenBank/DDBJ whole genome shotgun (WGS) entry which is preliminary data.</text>
</comment>
<evidence type="ECO:0000256" key="10">
    <source>
        <dbReference type="ARBA" id="ARBA00023077"/>
    </source>
</evidence>
<dbReference type="RefSeq" id="WP_143947454.1">
    <property type="nucleotide sequence ID" value="NZ_BAABMB010000002.1"/>
</dbReference>
<keyword evidence="3 14" id="KW-0813">Transport</keyword>
<evidence type="ECO:0000256" key="6">
    <source>
        <dbReference type="ARBA" id="ARBA00022692"/>
    </source>
</evidence>
<evidence type="ECO:0000256" key="4">
    <source>
        <dbReference type="ARBA" id="ARBA00022452"/>
    </source>
</evidence>
<evidence type="ECO:0000256" key="16">
    <source>
        <dbReference type="RuleBase" id="RU003357"/>
    </source>
</evidence>
<keyword evidence="12 20" id="KW-0675">Receptor</keyword>
<proteinExistence type="inferred from homology"/>
<evidence type="ECO:0000256" key="7">
    <source>
        <dbReference type="ARBA" id="ARBA00022729"/>
    </source>
</evidence>
<keyword evidence="6 14" id="KW-0812">Transmembrane</keyword>
<keyword evidence="9" id="KW-0406">Ion transport</keyword>
<dbReference type="EMBL" id="VLTJ01000011">
    <property type="protein sequence ID" value="TSH97087.1"/>
    <property type="molecule type" value="Genomic_DNA"/>
</dbReference>
<evidence type="ECO:0000256" key="15">
    <source>
        <dbReference type="PROSITE-ProRule" id="PRU10144"/>
    </source>
</evidence>
<dbReference type="NCBIfam" id="TIGR01783">
    <property type="entry name" value="TonB-siderophor"/>
    <property type="match status" value="1"/>
</dbReference>
<keyword evidence="7 17" id="KW-0732">Signal</keyword>
<dbReference type="GO" id="GO:0009279">
    <property type="term" value="C:cell outer membrane"/>
    <property type="evidence" value="ECO:0007669"/>
    <property type="project" value="UniProtKB-SubCell"/>
</dbReference>
<evidence type="ECO:0000256" key="2">
    <source>
        <dbReference type="ARBA" id="ARBA00009810"/>
    </source>
</evidence>
<evidence type="ECO:0000256" key="17">
    <source>
        <dbReference type="SAM" id="SignalP"/>
    </source>
</evidence>
<evidence type="ECO:0000259" key="19">
    <source>
        <dbReference type="Pfam" id="PF07715"/>
    </source>
</evidence>
<feature type="short sequence motif" description="TonB C-terminal box" evidence="15">
    <location>
        <begin position="715"/>
        <end position="732"/>
    </location>
</feature>
<dbReference type="PANTHER" id="PTHR30069:SF8">
    <property type="entry name" value="TONB-DEPENDENT SIDEROPHORE RECEPTOR PROTEIN"/>
    <property type="match status" value="1"/>
</dbReference>